<evidence type="ECO:0000313" key="3">
    <source>
        <dbReference type="Proteomes" id="UP000030669"/>
    </source>
</evidence>
<keyword evidence="3" id="KW-1185">Reference proteome</keyword>
<dbReference type="RefSeq" id="XP_007864599.1">
    <property type="nucleotide sequence ID" value="XM_007866408.1"/>
</dbReference>
<evidence type="ECO:0000259" key="1">
    <source>
        <dbReference type="PROSITE" id="PS51186"/>
    </source>
</evidence>
<sequence>MGLFKVDLARPESLARLIQLLKPCAPFCLPILGTVFHSWPCRSSADAETLTRLHLWLSFELDSPEVPALFSAIVLSPVDNNQARYFCSVDATPEKPTPDEKNHVSEFIEAFLRAVDAELGLSSSINMIVGSDPPTRTGILVGSIHDKWVDTLSLIALGNGGCTKYLLPPLTSRSSPPATDDRRLPEDLTISQLEPSDIPILKSASAIPHADEYYTSRCDMSVCIRTNIEGSPSLPVAWAFPHADGSIGGLYVQPQFRAKGLAQQVIEAAVDRLRMGEREEEHGGALGWNWVDVMENNASGERLFERMAGAGWKAGWKCNWMMLKFP</sequence>
<dbReference type="InterPro" id="IPR016181">
    <property type="entry name" value="Acyl_CoA_acyltransferase"/>
</dbReference>
<dbReference type="InterPro" id="IPR000182">
    <property type="entry name" value="GNAT_dom"/>
</dbReference>
<dbReference type="Proteomes" id="UP000030669">
    <property type="component" value="Unassembled WGS sequence"/>
</dbReference>
<dbReference type="Pfam" id="PF08445">
    <property type="entry name" value="FR47"/>
    <property type="match status" value="1"/>
</dbReference>
<dbReference type="KEGG" id="gtr:GLOTRDRAFT_137825"/>
<dbReference type="InterPro" id="IPR013653">
    <property type="entry name" value="GCN5-like_dom"/>
</dbReference>
<dbReference type="Gene3D" id="3.40.630.30">
    <property type="match status" value="1"/>
</dbReference>
<organism evidence="2 3">
    <name type="scientific">Gloeophyllum trabeum (strain ATCC 11539 / FP-39264 / Madison 617)</name>
    <name type="common">Brown rot fungus</name>
    <dbReference type="NCBI Taxonomy" id="670483"/>
    <lineage>
        <taxon>Eukaryota</taxon>
        <taxon>Fungi</taxon>
        <taxon>Dikarya</taxon>
        <taxon>Basidiomycota</taxon>
        <taxon>Agaricomycotina</taxon>
        <taxon>Agaricomycetes</taxon>
        <taxon>Gloeophyllales</taxon>
        <taxon>Gloeophyllaceae</taxon>
        <taxon>Gloeophyllum</taxon>
    </lineage>
</organism>
<accession>S7RW53</accession>
<dbReference type="OrthoDB" id="61870at2759"/>
<dbReference type="EMBL" id="KB469299">
    <property type="protein sequence ID" value="EPQ57514.1"/>
    <property type="molecule type" value="Genomic_DNA"/>
</dbReference>
<name>S7RW53_GLOTA</name>
<protein>
    <recommendedName>
        <fullName evidence="1">N-acetyltransferase domain-containing protein</fullName>
    </recommendedName>
</protein>
<dbReference type="OMA" id="NARWSAC"/>
<evidence type="ECO:0000313" key="2">
    <source>
        <dbReference type="EMBL" id="EPQ57514.1"/>
    </source>
</evidence>
<dbReference type="AlphaFoldDB" id="S7RW53"/>
<dbReference type="GO" id="GO:0016747">
    <property type="term" value="F:acyltransferase activity, transferring groups other than amino-acyl groups"/>
    <property type="evidence" value="ECO:0007669"/>
    <property type="project" value="InterPro"/>
</dbReference>
<reference evidence="2 3" key="1">
    <citation type="journal article" date="2012" name="Science">
        <title>The Paleozoic origin of enzymatic lignin decomposition reconstructed from 31 fungal genomes.</title>
        <authorList>
            <person name="Floudas D."/>
            <person name="Binder M."/>
            <person name="Riley R."/>
            <person name="Barry K."/>
            <person name="Blanchette R.A."/>
            <person name="Henrissat B."/>
            <person name="Martinez A.T."/>
            <person name="Otillar R."/>
            <person name="Spatafora J.W."/>
            <person name="Yadav J.S."/>
            <person name="Aerts A."/>
            <person name="Benoit I."/>
            <person name="Boyd A."/>
            <person name="Carlson A."/>
            <person name="Copeland A."/>
            <person name="Coutinho P.M."/>
            <person name="de Vries R.P."/>
            <person name="Ferreira P."/>
            <person name="Findley K."/>
            <person name="Foster B."/>
            <person name="Gaskell J."/>
            <person name="Glotzer D."/>
            <person name="Gorecki P."/>
            <person name="Heitman J."/>
            <person name="Hesse C."/>
            <person name="Hori C."/>
            <person name="Igarashi K."/>
            <person name="Jurgens J.A."/>
            <person name="Kallen N."/>
            <person name="Kersten P."/>
            <person name="Kohler A."/>
            <person name="Kuees U."/>
            <person name="Kumar T.K.A."/>
            <person name="Kuo A."/>
            <person name="LaButti K."/>
            <person name="Larrondo L.F."/>
            <person name="Lindquist E."/>
            <person name="Ling A."/>
            <person name="Lombard V."/>
            <person name="Lucas S."/>
            <person name="Lundell T."/>
            <person name="Martin R."/>
            <person name="McLaughlin D.J."/>
            <person name="Morgenstern I."/>
            <person name="Morin E."/>
            <person name="Murat C."/>
            <person name="Nagy L.G."/>
            <person name="Nolan M."/>
            <person name="Ohm R.A."/>
            <person name="Patyshakuliyeva A."/>
            <person name="Rokas A."/>
            <person name="Ruiz-Duenas F.J."/>
            <person name="Sabat G."/>
            <person name="Salamov A."/>
            <person name="Samejima M."/>
            <person name="Schmutz J."/>
            <person name="Slot J.C."/>
            <person name="St John F."/>
            <person name="Stenlid J."/>
            <person name="Sun H."/>
            <person name="Sun S."/>
            <person name="Syed K."/>
            <person name="Tsang A."/>
            <person name="Wiebenga A."/>
            <person name="Young D."/>
            <person name="Pisabarro A."/>
            <person name="Eastwood D.C."/>
            <person name="Martin F."/>
            <person name="Cullen D."/>
            <person name="Grigoriev I.V."/>
            <person name="Hibbett D.S."/>
        </authorList>
    </citation>
    <scope>NUCLEOTIDE SEQUENCE [LARGE SCALE GENOMIC DNA]</scope>
    <source>
        <strain evidence="2 3">ATCC 11539</strain>
    </source>
</reference>
<dbReference type="CDD" id="cd04301">
    <property type="entry name" value="NAT_SF"/>
    <property type="match status" value="1"/>
</dbReference>
<dbReference type="PROSITE" id="PS51186">
    <property type="entry name" value="GNAT"/>
    <property type="match status" value="1"/>
</dbReference>
<dbReference type="GeneID" id="19303840"/>
<gene>
    <name evidence="2" type="ORF">GLOTRDRAFT_137825</name>
</gene>
<feature type="domain" description="N-acetyltransferase" evidence="1">
    <location>
        <begin position="188"/>
        <end position="326"/>
    </location>
</feature>
<dbReference type="eggNOG" id="ENOG502SCE6">
    <property type="taxonomic scope" value="Eukaryota"/>
</dbReference>
<proteinExistence type="predicted"/>
<dbReference type="HOGENOM" id="CLU_852723_0_0_1"/>
<dbReference type="SUPFAM" id="SSF55729">
    <property type="entry name" value="Acyl-CoA N-acyltransferases (Nat)"/>
    <property type="match status" value="1"/>
</dbReference>